<evidence type="ECO:0000256" key="1">
    <source>
        <dbReference type="SAM" id="SignalP"/>
    </source>
</evidence>
<reference evidence="2 3" key="1">
    <citation type="submission" date="2024-09" db="EMBL/GenBank/DDBJ databases">
        <authorList>
            <person name="Sun Q."/>
            <person name="Mori K."/>
        </authorList>
    </citation>
    <scope>NUCLEOTIDE SEQUENCE [LARGE SCALE GENOMIC DNA]</scope>
    <source>
        <strain evidence="2 3">CCM 8654</strain>
    </source>
</reference>
<dbReference type="Proteomes" id="UP001589698">
    <property type="component" value="Unassembled WGS sequence"/>
</dbReference>
<protein>
    <recommendedName>
        <fullName evidence="4">Sensor domain-containing protein</fullName>
    </recommendedName>
</protein>
<accession>A0ABV6E5S6</accession>
<feature type="signal peptide" evidence="1">
    <location>
        <begin position="1"/>
        <end position="26"/>
    </location>
</feature>
<dbReference type="EMBL" id="JBHLXH010000002">
    <property type="protein sequence ID" value="MFC0224330.1"/>
    <property type="molecule type" value="Genomic_DNA"/>
</dbReference>
<evidence type="ECO:0008006" key="4">
    <source>
        <dbReference type="Google" id="ProtNLM"/>
    </source>
</evidence>
<feature type="chain" id="PRO_5047066453" description="Sensor domain-containing protein" evidence="1">
    <location>
        <begin position="27"/>
        <end position="199"/>
    </location>
</feature>
<keyword evidence="3" id="KW-1185">Reference proteome</keyword>
<name>A0ABV6E5S6_9ACTN</name>
<keyword evidence="1" id="KW-0732">Signal</keyword>
<comment type="caution">
    <text evidence="2">The sequence shown here is derived from an EMBL/GenBank/DDBJ whole genome shotgun (WGS) entry which is preliminary data.</text>
</comment>
<dbReference type="RefSeq" id="WP_378520105.1">
    <property type="nucleotide sequence ID" value="NZ_CBCSDI010000076.1"/>
</dbReference>
<evidence type="ECO:0000313" key="3">
    <source>
        <dbReference type="Proteomes" id="UP001589698"/>
    </source>
</evidence>
<proteinExistence type="predicted"/>
<gene>
    <name evidence="2" type="ORF">ACFFJG_17730</name>
</gene>
<evidence type="ECO:0000313" key="2">
    <source>
        <dbReference type="EMBL" id="MFC0224330.1"/>
    </source>
</evidence>
<sequence length="199" mass="20066">MKRTSLSLAGGLATALMLVTAPTAHAAVGAKDVPSEGDIVKAFPELAGGQFTTQRTKQVAVPGKTCGTGSTEKAKSGVTTTGVSTSGTSIVVTGAAEVASPRKAKSYLAAYKKYVKKCATFTEPTTGAVITSSTGKAFRLGDGSLTVVQQTTINGVVSYSTSVLVVDGKKVASIAAVDDAAVPTASIKKLAKVAVKKLR</sequence>
<organism evidence="2 3">
    <name type="scientific">Nocardioides zeicaulis</name>
    <dbReference type="NCBI Taxonomy" id="1776857"/>
    <lineage>
        <taxon>Bacteria</taxon>
        <taxon>Bacillati</taxon>
        <taxon>Actinomycetota</taxon>
        <taxon>Actinomycetes</taxon>
        <taxon>Propionibacteriales</taxon>
        <taxon>Nocardioidaceae</taxon>
        <taxon>Nocardioides</taxon>
    </lineage>
</organism>